<organism evidence="4 5">
    <name type="scientific">Lineolata rhizophorae</name>
    <dbReference type="NCBI Taxonomy" id="578093"/>
    <lineage>
        <taxon>Eukaryota</taxon>
        <taxon>Fungi</taxon>
        <taxon>Dikarya</taxon>
        <taxon>Ascomycota</taxon>
        <taxon>Pezizomycotina</taxon>
        <taxon>Dothideomycetes</taxon>
        <taxon>Dothideomycetes incertae sedis</taxon>
        <taxon>Lineolatales</taxon>
        <taxon>Lineolataceae</taxon>
        <taxon>Lineolata</taxon>
    </lineage>
</organism>
<dbReference type="GO" id="GO:0070402">
    <property type="term" value="F:NADPH binding"/>
    <property type="evidence" value="ECO:0007669"/>
    <property type="project" value="TreeGrafter"/>
</dbReference>
<sequence>MASANVPQTMKCVCIEQTGGPEVLQLKEMPVPTPKEGEVLIKNEFVGVNFIDIYFRTGLYPTPSFPSILGRECAGTIAALGPTTSTTTSLRVGDRVAALTGGGAYAEYAVAPVRNTAPVPPGLSTDNAAAALLQGLTALAMTRESHRVEKGDYVLVHAAAGGVGLWLLRVLRALGARIVATAGGEAKCRLVRETAGEALVAVVDYKKEGGYAEVEKVVKENTPGGEGVICVLDGVGKDTFDLSLGCLRRKGTMVSFGNASGAVPPLTITRLSPKCLKLVRPQLYPYIATQDEFEGYVVQLFDMMLKNKINTNMHEIYPLAEAARAQVDLGGRKTTGKLLLKV</sequence>
<keyword evidence="2" id="KW-0560">Oxidoreductase</keyword>
<dbReference type="InterPro" id="IPR036291">
    <property type="entry name" value="NAD(P)-bd_dom_sf"/>
</dbReference>
<evidence type="ECO:0000256" key="2">
    <source>
        <dbReference type="ARBA" id="ARBA00023002"/>
    </source>
</evidence>
<evidence type="ECO:0000259" key="3">
    <source>
        <dbReference type="SMART" id="SM00829"/>
    </source>
</evidence>
<proteinExistence type="predicted"/>
<evidence type="ECO:0000313" key="5">
    <source>
        <dbReference type="Proteomes" id="UP000799766"/>
    </source>
</evidence>
<dbReference type="PANTHER" id="PTHR48106">
    <property type="entry name" value="QUINONE OXIDOREDUCTASE PIG3-RELATED"/>
    <property type="match status" value="1"/>
</dbReference>
<dbReference type="SMART" id="SM00829">
    <property type="entry name" value="PKS_ER"/>
    <property type="match status" value="1"/>
</dbReference>
<dbReference type="Proteomes" id="UP000799766">
    <property type="component" value="Unassembled WGS sequence"/>
</dbReference>
<dbReference type="OrthoDB" id="48317at2759"/>
<dbReference type="EMBL" id="MU001676">
    <property type="protein sequence ID" value="KAF2459109.1"/>
    <property type="molecule type" value="Genomic_DNA"/>
</dbReference>
<dbReference type="Pfam" id="PF00107">
    <property type="entry name" value="ADH_zinc_N"/>
    <property type="match status" value="1"/>
</dbReference>
<dbReference type="InterPro" id="IPR013154">
    <property type="entry name" value="ADH-like_N"/>
</dbReference>
<dbReference type="InterPro" id="IPR020843">
    <property type="entry name" value="ER"/>
</dbReference>
<keyword evidence="1" id="KW-0521">NADP</keyword>
<dbReference type="Pfam" id="PF08240">
    <property type="entry name" value="ADH_N"/>
    <property type="match status" value="1"/>
</dbReference>
<dbReference type="CDD" id="cd05286">
    <property type="entry name" value="QOR2"/>
    <property type="match status" value="1"/>
</dbReference>
<dbReference type="GO" id="GO:0005829">
    <property type="term" value="C:cytosol"/>
    <property type="evidence" value="ECO:0007669"/>
    <property type="project" value="TreeGrafter"/>
</dbReference>
<protein>
    <submittedName>
        <fullName evidence="4">Chaperonin 10-like protein</fullName>
    </submittedName>
</protein>
<dbReference type="SUPFAM" id="SSF51735">
    <property type="entry name" value="NAD(P)-binding Rossmann-fold domains"/>
    <property type="match status" value="1"/>
</dbReference>
<feature type="domain" description="Enoyl reductase (ER)" evidence="3">
    <location>
        <begin position="19"/>
        <end position="340"/>
    </location>
</feature>
<dbReference type="Gene3D" id="3.90.180.10">
    <property type="entry name" value="Medium-chain alcohol dehydrogenases, catalytic domain"/>
    <property type="match status" value="1"/>
</dbReference>
<dbReference type="InterPro" id="IPR013149">
    <property type="entry name" value="ADH-like_C"/>
</dbReference>
<gene>
    <name evidence="4" type="ORF">BDY21DRAFT_384957</name>
</gene>
<name>A0A6A6P5D2_9PEZI</name>
<dbReference type="InterPro" id="IPR011032">
    <property type="entry name" value="GroES-like_sf"/>
</dbReference>
<evidence type="ECO:0000313" key="4">
    <source>
        <dbReference type="EMBL" id="KAF2459109.1"/>
    </source>
</evidence>
<dbReference type="GO" id="GO:0035925">
    <property type="term" value="F:mRNA 3'-UTR AU-rich region binding"/>
    <property type="evidence" value="ECO:0007669"/>
    <property type="project" value="TreeGrafter"/>
</dbReference>
<evidence type="ECO:0000256" key="1">
    <source>
        <dbReference type="ARBA" id="ARBA00022857"/>
    </source>
</evidence>
<dbReference type="Gene3D" id="3.40.50.720">
    <property type="entry name" value="NAD(P)-binding Rossmann-like Domain"/>
    <property type="match status" value="1"/>
</dbReference>
<dbReference type="AlphaFoldDB" id="A0A6A6P5D2"/>
<dbReference type="GO" id="GO:0003960">
    <property type="term" value="F:quinone reductase (NADPH) activity"/>
    <property type="evidence" value="ECO:0007669"/>
    <property type="project" value="InterPro"/>
</dbReference>
<dbReference type="PANTHER" id="PTHR48106:SF13">
    <property type="entry name" value="QUINONE OXIDOREDUCTASE-RELATED"/>
    <property type="match status" value="1"/>
</dbReference>
<dbReference type="InterPro" id="IPR047618">
    <property type="entry name" value="QOR-like"/>
</dbReference>
<reference evidence="4" key="1">
    <citation type="journal article" date="2020" name="Stud. Mycol.">
        <title>101 Dothideomycetes genomes: a test case for predicting lifestyles and emergence of pathogens.</title>
        <authorList>
            <person name="Haridas S."/>
            <person name="Albert R."/>
            <person name="Binder M."/>
            <person name="Bloem J."/>
            <person name="Labutti K."/>
            <person name="Salamov A."/>
            <person name="Andreopoulos B."/>
            <person name="Baker S."/>
            <person name="Barry K."/>
            <person name="Bills G."/>
            <person name="Bluhm B."/>
            <person name="Cannon C."/>
            <person name="Castanera R."/>
            <person name="Culley D."/>
            <person name="Daum C."/>
            <person name="Ezra D."/>
            <person name="Gonzalez J."/>
            <person name="Henrissat B."/>
            <person name="Kuo A."/>
            <person name="Liang C."/>
            <person name="Lipzen A."/>
            <person name="Lutzoni F."/>
            <person name="Magnuson J."/>
            <person name="Mondo S."/>
            <person name="Nolan M."/>
            <person name="Ohm R."/>
            <person name="Pangilinan J."/>
            <person name="Park H.-J."/>
            <person name="Ramirez L."/>
            <person name="Alfaro M."/>
            <person name="Sun H."/>
            <person name="Tritt A."/>
            <person name="Yoshinaga Y."/>
            <person name="Zwiers L.-H."/>
            <person name="Turgeon B."/>
            <person name="Goodwin S."/>
            <person name="Spatafora J."/>
            <person name="Crous P."/>
            <person name="Grigoriev I."/>
        </authorList>
    </citation>
    <scope>NUCLEOTIDE SEQUENCE</scope>
    <source>
        <strain evidence="4">ATCC 16933</strain>
    </source>
</reference>
<accession>A0A6A6P5D2</accession>
<dbReference type="SUPFAM" id="SSF50129">
    <property type="entry name" value="GroES-like"/>
    <property type="match status" value="1"/>
</dbReference>
<keyword evidence="5" id="KW-1185">Reference proteome</keyword>